<keyword evidence="2" id="KW-1185">Reference proteome</keyword>
<dbReference type="EMBL" id="JAZHRV010000001">
    <property type="protein sequence ID" value="MEH2552996.1"/>
    <property type="molecule type" value="Genomic_DNA"/>
</dbReference>
<accession>A0ABU8B4J1</accession>
<organism evidence="1 2">
    <name type="scientific">Bradyrhizobium algeriense</name>
    <dbReference type="NCBI Taxonomy" id="634784"/>
    <lineage>
        <taxon>Bacteria</taxon>
        <taxon>Pseudomonadati</taxon>
        <taxon>Pseudomonadota</taxon>
        <taxon>Alphaproteobacteria</taxon>
        <taxon>Hyphomicrobiales</taxon>
        <taxon>Nitrobacteraceae</taxon>
        <taxon>Bradyrhizobium</taxon>
    </lineage>
</organism>
<comment type="caution">
    <text evidence="1">The sequence shown here is derived from an EMBL/GenBank/DDBJ whole genome shotgun (WGS) entry which is preliminary data.</text>
</comment>
<reference evidence="1 2" key="1">
    <citation type="submission" date="2024-02" db="EMBL/GenBank/DDBJ databases">
        <title>Adaptive strategies in a cosmopolitan and abundant soil bacterium.</title>
        <authorList>
            <person name="Carini P."/>
        </authorList>
    </citation>
    <scope>NUCLEOTIDE SEQUENCE [LARGE SCALE GENOMIC DNA]</scope>
    <source>
        <strain evidence="1 2">AZCC 1608</strain>
    </source>
</reference>
<evidence type="ECO:0000313" key="2">
    <source>
        <dbReference type="Proteomes" id="UP001364224"/>
    </source>
</evidence>
<protein>
    <submittedName>
        <fullName evidence="1">Uncharacterized protein</fullName>
    </submittedName>
</protein>
<gene>
    <name evidence="1" type="ORF">V1286_000525</name>
</gene>
<evidence type="ECO:0000313" key="1">
    <source>
        <dbReference type="EMBL" id="MEH2552996.1"/>
    </source>
</evidence>
<proteinExistence type="predicted"/>
<sequence>MQPCTQAMVITASIIGIRYGAQTQYRNSTCG</sequence>
<name>A0ABU8B4J1_9BRAD</name>
<dbReference type="Proteomes" id="UP001364224">
    <property type="component" value="Unassembled WGS sequence"/>
</dbReference>